<dbReference type="InterPro" id="IPR050275">
    <property type="entry name" value="PGM_Phosphatase"/>
</dbReference>
<dbReference type="EMBL" id="CP053586">
    <property type="protein sequence ID" value="WNZ24353.1"/>
    <property type="molecule type" value="Genomic_DNA"/>
</dbReference>
<proteinExistence type="predicted"/>
<dbReference type="AlphaFoldDB" id="A0AA96WFC3"/>
<evidence type="ECO:0000313" key="1">
    <source>
        <dbReference type="EMBL" id="WNZ24353.1"/>
    </source>
</evidence>
<dbReference type="CDD" id="cd07067">
    <property type="entry name" value="HP_PGM_like"/>
    <property type="match status" value="1"/>
</dbReference>
<name>A0AA96WFC3_9CYAN</name>
<dbReference type="SUPFAM" id="SSF53254">
    <property type="entry name" value="Phosphoglycerate mutase-like"/>
    <property type="match status" value="1"/>
</dbReference>
<protein>
    <submittedName>
        <fullName evidence="1">Histidine phosphatase family protein</fullName>
    </submittedName>
</protein>
<gene>
    <name evidence="1" type="ORF">HJG54_16815</name>
</gene>
<organism evidence="1">
    <name type="scientific">Leptolyngbya sp. NK1-12</name>
    <dbReference type="NCBI Taxonomy" id="2547451"/>
    <lineage>
        <taxon>Bacteria</taxon>
        <taxon>Bacillati</taxon>
        <taxon>Cyanobacteriota</taxon>
        <taxon>Cyanophyceae</taxon>
        <taxon>Leptolyngbyales</taxon>
        <taxon>Leptolyngbyaceae</taxon>
        <taxon>Leptolyngbya group</taxon>
        <taxon>Leptolyngbya</taxon>
    </lineage>
</organism>
<dbReference type="RefSeq" id="WP_316430119.1">
    <property type="nucleotide sequence ID" value="NZ_CP053586.1"/>
</dbReference>
<reference evidence="1" key="1">
    <citation type="submission" date="2020-05" db="EMBL/GenBank/DDBJ databases">
        <authorList>
            <person name="Zhu T."/>
            <person name="Keshari N."/>
            <person name="Lu X."/>
        </authorList>
    </citation>
    <scope>NUCLEOTIDE SEQUENCE</scope>
    <source>
        <strain evidence="1">NK1-12</strain>
    </source>
</reference>
<dbReference type="InterPro" id="IPR029033">
    <property type="entry name" value="His_PPase_superfam"/>
</dbReference>
<dbReference type="SMART" id="SM00855">
    <property type="entry name" value="PGAM"/>
    <property type="match status" value="1"/>
</dbReference>
<sequence>MINVWFIRHGESEANAGLPTTNPATTPLTERGHHQAQQVALAFAQAPNLIVTSPYRRTQQTAQPTRERFPDADHLEWQVQEFTYLAPKRYQNTTVDERRPISDAYWQQGNPLYVDGEGAESFADLMQRVQDVQAKLRQLEAAEPKFVVVFSHGRFMRAVLWAILTRSTEVSAKRMRQFYGFIGSFSVPNGAILKLHLHDSEIWFSGIHTAHLSEYSEGRTNPSSP</sequence>
<dbReference type="GO" id="GO:0016791">
    <property type="term" value="F:phosphatase activity"/>
    <property type="evidence" value="ECO:0007669"/>
    <property type="project" value="TreeGrafter"/>
</dbReference>
<dbReference type="Pfam" id="PF00300">
    <property type="entry name" value="His_Phos_1"/>
    <property type="match status" value="1"/>
</dbReference>
<dbReference type="Gene3D" id="3.40.50.1240">
    <property type="entry name" value="Phosphoglycerate mutase-like"/>
    <property type="match status" value="1"/>
</dbReference>
<accession>A0AA96WFC3</accession>
<dbReference type="PANTHER" id="PTHR48100">
    <property type="entry name" value="BROAD-SPECIFICITY PHOSPHATASE YOR283W-RELATED"/>
    <property type="match status" value="1"/>
</dbReference>
<dbReference type="InterPro" id="IPR013078">
    <property type="entry name" value="His_Pase_superF_clade-1"/>
</dbReference>